<dbReference type="InterPro" id="IPR048667">
    <property type="entry name" value="Imm5-like"/>
</dbReference>
<dbReference type="NCBIfam" id="TIGR00589">
    <property type="entry name" value="ogt"/>
    <property type="match status" value="1"/>
</dbReference>
<dbReference type="CDD" id="cd06445">
    <property type="entry name" value="ATase"/>
    <property type="match status" value="1"/>
</dbReference>
<dbReference type="Gene3D" id="1.10.10.10">
    <property type="entry name" value="Winged helix-like DNA-binding domain superfamily/Winged helix DNA-binding domain"/>
    <property type="match status" value="1"/>
</dbReference>
<reference evidence="4 5" key="1">
    <citation type="journal article" date="2015" name="Nature">
        <title>rRNA introns, odd ribosomes, and small enigmatic genomes across a large radiation of phyla.</title>
        <authorList>
            <person name="Brown C.T."/>
            <person name="Hug L.A."/>
            <person name="Thomas B.C."/>
            <person name="Sharon I."/>
            <person name="Castelle C.J."/>
            <person name="Singh A."/>
            <person name="Wilkins M.J."/>
            <person name="Williams K.H."/>
            <person name="Banfield J.F."/>
        </authorList>
    </citation>
    <scope>NUCLEOTIDE SEQUENCE [LARGE SCALE GENOMIC DNA]</scope>
</reference>
<organism evidence="4 5">
    <name type="scientific">Candidatus Wolfebacteria bacterium GW2011_GWA2_47_9b</name>
    <dbReference type="NCBI Taxonomy" id="1619005"/>
    <lineage>
        <taxon>Bacteria</taxon>
        <taxon>Candidatus Wolfeibacteriota</taxon>
    </lineage>
</organism>
<dbReference type="GO" id="GO:0006281">
    <property type="term" value="P:DNA repair"/>
    <property type="evidence" value="ECO:0007669"/>
    <property type="project" value="InterPro"/>
</dbReference>
<proteinExistence type="predicted"/>
<dbReference type="InterPro" id="IPR036217">
    <property type="entry name" value="MethylDNA_cys_MeTrfase_DNAb"/>
</dbReference>
<accession>A0A0G1U5Y3</accession>
<dbReference type="Pfam" id="PF21805">
    <property type="entry name" value="Imm5_like"/>
    <property type="match status" value="1"/>
</dbReference>
<feature type="domain" description="Imm-5-like" evidence="3">
    <location>
        <begin position="7"/>
        <end position="130"/>
    </location>
</feature>
<dbReference type="Pfam" id="PF01035">
    <property type="entry name" value="DNA_binding_1"/>
    <property type="match status" value="1"/>
</dbReference>
<dbReference type="InterPro" id="IPR036388">
    <property type="entry name" value="WH-like_DNA-bd_sf"/>
</dbReference>
<dbReference type="SUPFAM" id="SSF46767">
    <property type="entry name" value="Methylated DNA-protein cysteine methyltransferase, C-terminal domain"/>
    <property type="match status" value="1"/>
</dbReference>
<gene>
    <name evidence="4" type="ORF">UY19_C0014G0069</name>
</gene>
<protein>
    <submittedName>
        <fullName evidence="4">Uncharacterized protein</fullName>
    </submittedName>
</protein>
<name>A0A0G1U5Y3_9BACT</name>
<keyword evidence="1" id="KW-0227">DNA damage</keyword>
<dbReference type="PANTHER" id="PTHR10815:SF13">
    <property type="entry name" value="METHYLATED-DNA--PROTEIN-CYSTEINE METHYLTRANSFERASE"/>
    <property type="match status" value="1"/>
</dbReference>
<evidence type="ECO:0000313" key="5">
    <source>
        <dbReference type="Proteomes" id="UP000033882"/>
    </source>
</evidence>
<evidence type="ECO:0000256" key="1">
    <source>
        <dbReference type="ARBA" id="ARBA00022763"/>
    </source>
</evidence>
<dbReference type="PANTHER" id="PTHR10815">
    <property type="entry name" value="METHYLATED-DNA--PROTEIN-CYSTEINE METHYLTRANSFERASE"/>
    <property type="match status" value="1"/>
</dbReference>
<evidence type="ECO:0000259" key="3">
    <source>
        <dbReference type="Pfam" id="PF21805"/>
    </source>
</evidence>
<sequence>MKVPGSTFDKQEQRLLTLWAADCADRVLKRFEMECPGDGRPRWALVVARAWAKSDLPMQMAEIRCAALAAHAAARSVENVVARAAARAAGHAVATVHVSEHARGAADYAVKAIEAKNVLKERAWQYSHLPISIREKMFYHLVYATVAHIPKGRVATYGQLAKLAGNPRGARAVGMAMKRNPNIKGVPCYRVVTSDGALTGYAFGRGTTTKKKLLMGEGVQFIGDRVDLRVSGWKK</sequence>
<comment type="caution">
    <text evidence="4">The sequence shown here is derived from an EMBL/GenBank/DDBJ whole genome shotgun (WGS) entry which is preliminary data.</text>
</comment>
<evidence type="ECO:0000313" key="4">
    <source>
        <dbReference type="EMBL" id="KKU89469.1"/>
    </source>
</evidence>
<feature type="domain" description="Methylated-DNA-[protein]-cysteine S-methyltransferase DNA binding" evidence="2">
    <location>
        <begin position="138"/>
        <end position="219"/>
    </location>
</feature>
<dbReference type="EMBL" id="LCPB01000014">
    <property type="protein sequence ID" value="KKU89469.1"/>
    <property type="molecule type" value="Genomic_DNA"/>
</dbReference>
<dbReference type="GO" id="GO:0003824">
    <property type="term" value="F:catalytic activity"/>
    <property type="evidence" value="ECO:0007669"/>
    <property type="project" value="InterPro"/>
</dbReference>
<dbReference type="AlphaFoldDB" id="A0A0G1U5Y3"/>
<dbReference type="InterPro" id="IPR014048">
    <property type="entry name" value="MethylDNA_cys_MeTrfase_DNA-bd"/>
</dbReference>
<evidence type="ECO:0000259" key="2">
    <source>
        <dbReference type="Pfam" id="PF01035"/>
    </source>
</evidence>
<dbReference type="Proteomes" id="UP000033882">
    <property type="component" value="Unassembled WGS sequence"/>
</dbReference>